<feature type="binding site" evidence="11">
    <location>
        <begin position="27"/>
        <end position="29"/>
    </location>
    <ligand>
        <name>FMN</name>
        <dbReference type="ChEBI" id="CHEBI:58210"/>
    </ligand>
</feature>
<evidence type="ECO:0000313" key="14">
    <source>
        <dbReference type="Proteomes" id="UP000007879"/>
    </source>
</evidence>
<dbReference type="SUPFAM" id="SSF51395">
    <property type="entry name" value="FMN-linked oxidoreductases"/>
    <property type="match status" value="1"/>
</dbReference>
<keyword evidence="5 9" id="KW-0819">tRNA processing</keyword>
<evidence type="ECO:0000256" key="11">
    <source>
        <dbReference type="PIRSR" id="PIRSR006621-2"/>
    </source>
</evidence>
<evidence type="ECO:0000256" key="5">
    <source>
        <dbReference type="ARBA" id="ARBA00022694"/>
    </source>
</evidence>
<feature type="binding site" evidence="11">
    <location>
        <position position="178"/>
    </location>
    <ligand>
        <name>FMN</name>
        <dbReference type="ChEBI" id="CHEBI:58210"/>
    </ligand>
</feature>
<evidence type="ECO:0000256" key="9">
    <source>
        <dbReference type="PIRNR" id="PIRNR006621"/>
    </source>
</evidence>
<dbReference type="EC" id="1.3.1.-" evidence="9"/>
<dbReference type="STRING" id="400682.A0A1X7VKK2"/>
<proteinExistence type="inferred from homology"/>
<dbReference type="Proteomes" id="UP000007879">
    <property type="component" value="Unassembled WGS sequence"/>
</dbReference>
<dbReference type="Pfam" id="PF01207">
    <property type="entry name" value="Dus"/>
    <property type="match status" value="1"/>
</dbReference>
<evidence type="ECO:0000256" key="1">
    <source>
        <dbReference type="ARBA" id="ARBA00001917"/>
    </source>
</evidence>
<organism evidence="13">
    <name type="scientific">Amphimedon queenslandica</name>
    <name type="common">Sponge</name>
    <dbReference type="NCBI Taxonomy" id="400682"/>
    <lineage>
        <taxon>Eukaryota</taxon>
        <taxon>Metazoa</taxon>
        <taxon>Porifera</taxon>
        <taxon>Demospongiae</taxon>
        <taxon>Heteroscleromorpha</taxon>
        <taxon>Haplosclerida</taxon>
        <taxon>Niphatidae</taxon>
        <taxon>Amphimedon</taxon>
    </lineage>
</organism>
<dbReference type="InParanoid" id="A0A1X7VKK2"/>
<reference evidence="14" key="1">
    <citation type="journal article" date="2010" name="Nature">
        <title>The Amphimedon queenslandica genome and the evolution of animal complexity.</title>
        <authorList>
            <person name="Srivastava M."/>
            <person name="Simakov O."/>
            <person name="Chapman J."/>
            <person name="Fahey B."/>
            <person name="Gauthier M.E."/>
            <person name="Mitros T."/>
            <person name="Richards G.S."/>
            <person name="Conaco C."/>
            <person name="Dacre M."/>
            <person name="Hellsten U."/>
            <person name="Larroux C."/>
            <person name="Putnam N.H."/>
            <person name="Stanke M."/>
            <person name="Adamska M."/>
            <person name="Darling A."/>
            <person name="Degnan S.M."/>
            <person name="Oakley T.H."/>
            <person name="Plachetzki D.C."/>
            <person name="Zhai Y."/>
            <person name="Adamski M."/>
            <person name="Calcino A."/>
            <person name="Cummins S.F."/>
            <person name="Goodstein D.M."/>
            <person name="Harris C."/>
            <person name="Jackson D.J."/>
            <person name="Leys S.P."/>
            <person name="Shu S."/>
            <person name="Woodcroft B.J."/>
            <person name="Vervoort M."/>
            <person name="Kosik K.S."/>
            <person name="Manning G."/>
            <person name="Degnan B.M."/>
            <person name="Rokhsar D.S."/>
        </authorList>
    </citation>
    <scope>NUCLEOTIDE SEQUENCE [LARGE SCALE GENOMIC DNA]</scope>
</reference>
<evidence type="ECO:0000256" key="7">
    <source>
        <dbReference type="ARBA" id="ARBA00023002"/>
    </source>
</evidence>
<comment type="similarity">
    <text evidence="9">Belongs to the dus family.</text>
</comment>
<dbReference type="OMA" id="QRPHHDI"/>
<evidence type="ECO:0000256" key="4">
    <source>
        <dbReference type="ARBA" id="ARBA00022664"/>
    </source>
</evidence>
<evidence type="ECO:0000256" key="6">
    <source>
        <dbReference type="ARBA" id="ARBA00022857"/>
    </source>
</evidence>
<gene>
    <name evidence="13" type="primary">100640737</name>
</gene>
<evidence type="ECO:0000256" key="8">
    <source>
        <dbReference type="ARBA" id="ARBA00023027"/>
    </source>
</evidence>
<dbReference type="eggNOG" id="KOG2335">
    <property type="taxonomic scope" value="Eukaryota"/>
</dbReference>
<reference evidence="13" key="2">
    <citation type="submission" date="2017-05" db="UniProtKB">
        <authorList>
            <consortium name="EnsemblMetazoa"/>
        </authorList>
    </citation>
    <scope>IDENTIFICATION</scope>
</reference>
<feature type="binding site" evidence="11">
    <location>
        <position position="82"/>
    </location>
    <ligand>
        <name>FMN</name>
        <dbReference type="ChEBI" id="CHEBI:58210"/>
    </ligand>
</feature>
<name>A0A1X7VKK2_AMPQE</name>
<keyword evidence="14" id="KW-1185">Reference proteome</keyword>
<protein>
    <recommendedName>
        <fullName evidence="9">tRNA-dihydrouridine synthase</fullName>
        <ecNumber evidence="9">1.3.1.-</ecNumber>
    </recommendedName>
</protein>
<dbReference type="Gene3D" id="3.20.20.70">
    <property type="entry name" value="Aldolase class I"/>
    <property type="match status" value="1"/>
</dbReference>
<keyword evidence="3 9" id="KW-0288">FMN</keyword>
<comment type="cofactor">
    <cofactor evidence="1 9 11">
        <name>FMN</name>
        <dbReference type="ChEBI" id="CHEBI:58210"/>
    </cofactor>
</comment>
<evidence type="ECO:0000256" key="2">
    <source>
        <dbReference type="ARBA" id="ARBA00022630"/>
    </source>
</evidence>
<comment type="function">
    <text evidence="9">Catalyzes the synthesis of dihydrouridine, a modified base found in the D-loop of most tRNAs.</text>
</comment>
<dbReference type="KEGG" id="aqu:100640737"/>
<feature type="binding site" evidence="11">
    <location>
        <begin position="232"/>
        <end position="233"/>
    </location>
    <ligand>
        <name>FMN</name>
        <dbReference type="ChEBI" id="CHEBI:58210"/>
    </ligand>
</feature>
<dbReference type="CDD" id="cd02801">
    <property type="entry name" value="DUS_like_FMN"/>
    <property type="match status" value="1"/>
</dbReference>
<feature type="active site" description="Proton donor" evidence="10">
    <location>
        <position position="111"/>
    </location>
</feature>
<dbReference type="GO" id="GO:0050660">
    <property type="term" value="F:flavin adenine dinucleotide binding"/>
    <property type="evidence" value="ECO:0007669"/>
    <property type="project" value="InterPro"/>
</dbReference>
<evidence type="ECO:0000313" key="13">
    <source>
        <dbReference type="EnsemblMetazoa" id="Aqu2.1.39963_001"/>
    </source>
</evidence>
<evidence type="ECO:0000259" key="12">
    <source>
        <dbReference type="Pfam" id="PF01207"/>
    </source>
</evidence>
<dbReference type="GO" id="GO:0006397">
    <property type="term" value="P:mRNA processing"/>
    <property type="evidence" value="ECO:0007669"/>
    <property type="project" value="UniProtKB-KW"/>
</dbReference>
<keyword evidence="4" id="KW-0507">mRNA processing</keyword>
<keyword evidence="8" id="KW-0520">NAD</keyword>
<dbReference type="PIRSF" id="PIRSF006621">
    <property type="entry name" value="Dus"/>
    <property type="match status" value="1"/>
</dbReference>
<dbReference type="OrthoDB" id="9977870at2759"/>
<dbReference type="PROSITE" id="PS01136">
    <property type="entry name" value="UPF0034"/>
    <property type="match status" value="1"/>
</dbReference>
<sequence>MAEREEENAKNIMDLFQPGAVVRMCAPMVRYSKLPFRKLVRRYGTQVAFTPMIVSESFVRSQKSRDVEFTTDPLDDRPLVAQFAANNVEDFSRASQLVSPFVDAVDLNCGCPQRWAMEEGYGSYLITRPELVCDMVRGAKRVTGIPVSIKIRIHEDLRETVELARRCEAIGLSWLTVHGRTVKQRAEPVNLSAIKLIKESVHIPVIANGDMRNESDINRTVQETGVDGVMAARGMLQNPAMFGGYDETPIECLEDWVDISLRSGLTFTSFHHHCMYMLERVQAKTERRVFNTLNSTPAVLEFLKHHYNIQHK</sequence>
<dbReference type="InterPro" id="IPR035587">
    <property type="entry name" value="DUS-like_FMN-bd"/>
</dbReference>
<keyword evidence="7 9" id="KW-0560">Oxidoreductase</keyword>
<evidence type="ECO:0000256" key="10">
    <source>
        <dbReference type="PIRSR" id="PIRSR006621-1"/>
    </source>
</evidence>
<dbReference type="PANTHER" id="PTHR11082">
    <property type="entry name" value="TRNA-DIHYDROURIDINE SYNTHASE"/>
    <property type="match status" value="1"/>
</dbReference>
<dbReference type="PANTHER" id="PTHR11082:SF31">
    <property type="entry name" value="TRNA-DIHYDROURIDINE(20A_20B) SYNTHASE [NAD(P)+]-LIKE"/>
    <property type="match status" value="1"/>
</dbReference>
<feature type="domain" description="DUS-like FMN-binding" evidence="12">
    <location>
        <begin position="25"/>
        <end position="285"/>
    </location>
</feature>
<dbReference type="GO" id="GO:0102266">
    <property type="term" value="F:tRNA-dihydrouridine20a synthase activity"/>
    <property type="evidence" value="ECO:0007669"/>
    <property type="project" value="UniProtKB-ARBA"/>
</dbReference>
<dbReference type="EnsemblMetazoa" id="Aqu2.1.39963_001">
    <property type="protein sequence ID" value="Aqu2.1.39963_001"/>
    <property type="gene ID" value="Aqu2.1.39963"/>
</dbReference>
<dbReference type="GO" id="GO:0102267">
    <property type="term" value="F:tRNA-dihydrouridine20b synthase activity"/>
    <property type="evidence" value="ECO:0007669"/>
    <property type="project" value="UniProtKB-ARBA"/>
</dbReference>
<keyword evidence="2 9" id="KW-0285">Flavoprotein</keyword>
<accession>A0A1X7VKK2</accession>
<dbReference type="InterPro" id="IPR018517">
    <property type="entry name" value="tRNA_hU_synthase_CS"/>
</dbReference>
<dbReference type="InterPro" id="IPR013785">
    <property type="entry name" value="Aldolase_TIM"/>
</dbReference>
<dbReference type="AlphaFoldDB" id="A0A1X7VKK2"/>
<keyword evidence="11" id="KW-0547">Nucleotide-binding</keyword>
<dbReference type="FunFam" id="3.20.20.70:FF:000159">
    <property type="entry name" value="tRNA-dihydrouridine synthase 4"/>
    <property type="match status" value="1"/>
</dbReference>
<dbReference type="EnsemblMetazoa" id="XM_003384041.3">
    <property type="protein sequence ID" value="XP_003384089.3"/>
    <property type="gene ID" value="LOC100640737"/>
</dbReference>
<dbReference type="InterPro" id="IPR001269">
    <property type="entry name" value="DUS_fam"/>
</dbReference>
<feature type="binding site" evidence="11">
    <location>
        <position position="150"/>
    </location>
    <ligand>
        <name>FMN</name>
        <dbReference type="ChEBI" id="CHEBI:58210"/>
    </ligand>
</feature>
<evidence type="ECO:0000256" key="3">
    <source>
        <dbReference type="ARBA" id="ARBA00022643"/>
    </source>
</evidence>
<keyword evidence="6" id="KW-0521">NADP</keyword>